<comment type="similarity">
    <text evidence="1">Belongs to the cytochrome P450 family.</text>
</comment>
<dbReference type="AlphaFoldDB" id="A0A7U9L1R0"/>
<sequence>MRRFRRDPLQYIEDCARRAPAAVFRLPWGAWCVRDTELALTVLRDPLFHSGRSTFFGNMLPSRTAQIALGRAVRDLMRAHLPAYRQRMAEAAAGLGPVSQWPGAGPLLVHRCTADVLLHPGAPSALRRQLEQAVTAGLTARQPSMRQRARAELLRPKLLAAIIEHVHDRRAQGPAAGEPQDVLDAVIGAGPEELTDRTVANLYVLLFQSIVGNIGYAVAWSLLLACLHHPPGPPWPWPAEGLVREAARHRPFVWMVGRPVPHALEFGGLPFAAGTILSVSPYLLHHDPHRWDRPEAFRPERWDEPDGQGPYLPFSAGPFTCAGAAVAHSLTTEAVAALGQDARLTVSGGDARPLVSGSVLPRPFTLRRDLKAPVQPALTKGGE</sequence>
<dbReference type="InterPro" id="IPR001128">
    <property type="entry name" value="Cyt_P450"/>
</dbReference>
<dbReference type="InterPro" id="IPR036396">
    <property type="entry name" value="Cyt_P450_sf"/>
</dbReference>
<comment type="caution">
    <text evidence="3">The sequence shown here is derived from an EMBL/GenBank/DDBJ whole genome shotgun (WGS) entry which is preliminary data.</text>
</comment>
<organism evidence="3 4">
    <name type="scientific">Streptomyces chrestomyceticus JCM 4735</name>
    <dbReference type="NCBI Taxonomy" id="1306181"/>
    <lineage>
        <taxon>Bacteria</taxon>
        <taxon>Bacillati</taxon>
        <taxon>Actinomycetota</taxon>
        <taxon>Actinomycetes</taxon>
        <taxon>Kitasatosporales</taxon>
        <taxon>Streptomycetaceae</taxon>
        <taxon>Streptomyces</taxon>
    </lineage>
</organism>
<reference evidence="3 4" key="1">
    <citation type="submission" date="2018-11" db="EMBL/GenBank/DDBJ databases">
        <title>Whole genome sequence of Streptomyces chrestomyceticus NBRC 13444(T).</title>
        <authorList>
            <person name="Komaki H."/>
            <person name="Tamura T."/>
        </authorList>
    </citation>
    <scope>NUCLEOTIDE SEQUENCE [LARGE SCALE GENOMIC DNA]</scope>
    <source>
        <strain evidence="3 4">NBRC 13444</strain>
    </source>
</reference>
<keyword evidence="2" id="KW-0479">Metal-binding</keyword>
<dbReference type="Gene3D" id="1.10.630.10">
    <property type="entry name" value="Cytochrome P450"/>
    <property type="match status" value="1"/>
</dbReference>
<accession>A0A7U9L1R0</accession>
<comment type="cofactor">
    <cofactor evidence="2">
        <name>heme</name>
        <dbReference type="ChEBI" id="CHEBI:30413"/>
    </cofactor>
</comment>
<dbReference type="GO" id="GO:0016705">
    <property type="term" value="F:oxidoreductase activity, acting on paired donors, with incorporation or reduction of molecular oxygen"/>
    <property type="evidence" value="ECO:0007669"/>
    <property type="project" value="InterPro"/>
</dbReference>
<dbReference type="GO" id="GO:0004497">
    <property type="term" value="F:monooxygenase activity"/>
    <property type="evidence" value="ECO:0007669"/>
    <property type="project" value="InterPro"/>
</dbReference>
<dbReference type="PANTHER" id="PTHR24305">
    <property type="entry name" value="CYTOCHROME P450"/>
    <property type="match status" value="1"/>
</dbReference>
<feature type="binding site" description="axial binding residue" evidence="2">
    <location>
        <position position="321"/>
    </location>
    <ligand>
        <name>heme</name>
        <dbReference type="ChEBI" id="CHEBI:30413"/>
    </ligand>
    <ligandPart>
        <name>Fe</name>
        <dbReference type="ChEBI" id="CHEBI:18248"/>
    </ligandPart>
</feature>
<dbReference type="PRINTS" id="PR00463">
    <property type="entry name" value="EP450I"/>
</dbReference>
<proteinExistence type="inferred from homology"/>
<dbReference type="InterPro" id="IPR002401">
    <property type="entry name" value="Cyt_P450_E_grp-I"/>
</dbReference>
<name>A0A7U9L1R0_9ACTN</name>
<dbReference type="CDD" id="cd00302">
    <property type="entry name" value="cytochrome_P450"/>
    <property type="match status" value="1"/>
</dbReference>
<dbReference type="SUPFAM" id="SSF48264">
    <property type="entry name" value="Cytochrome P450"/>
    <property type="match status" value="1"/>
</dbReference>
<dbReference type="GO" id="GO:0020037">
    <property type="term" value="F:heme binding"/>
    <property type="evidence" value="ECO:0007669"/>
    <property type="project" value="InterPro"/>
</dbReference>
<dbReference type="GO" id="GO:0005506">
    <property type="term" value="F:iron ion binding"/>
    <property type="evidence" value="ECO:0007669"/>
    <property type="project" value="InterPro"/>
</dbReference>
<gene>
    <name evidence="3" type="ORF">OEIGOIKO_07295</name>
</gene>
<evidence type="ECO:0000256" key="1">
    <source>
        <dbReference type="ARBA" id="ARBA00010617"/>
    </source>
</evidence>
<dbReference type="OrthoDB" id="500678at2"/>
<evidence type="ECO:0000313" key="4">
    <source>
        <dbReference type="Proteomes" id="UP000287830"/>
    </source>
</evidence>
<dbReference type="EMBL" id="BHZC01000001">
    <property type="protein sequence ID" value="GCD39462.1"/>
    <property type="molecule type" value="Genomic_DNA"/>
</dbReference>
<evidence type="ECO:0000256" key="2">
    <source>
        <dbReference type="PIRSR" id="PIRSR602401-1"/>
    </source>
</evidence>
<dbReference type="InterPro" id="IPR050121">
    <property type="entry name" value="Cytochrome_P450_monoxygenase"/>
</dbReference>
<keyword evidence="2" id="KW-0349">Heme</keyword>
<dbReference type="Proteomes" id="UP000287830">
    <property type="component" value="Unassembled WGS sequence"/>
</dbReference>
<dbReference type="PANTHER" id="PTHR24305:SF166">
    <property type="entry name" value="CYTOCHROME P450 12A4, MITOCHONDRIAL-RELATED"/>
    <property type="match status" value="1"/>
</dbReference>
<evidence type="ECO:0000313" key="3">
    <source>
        <dbReference type="EMBL" id="GCD39462.1"/>
    </source>
</evidence>
<keyword evidence="2" id="KW-0408">Iron</keyword>
<protein>
    <submittedName>
        <fullName evidence="3">Cytochrome P450</fullName>
    </submittedName>
</protein>
<dbReference type="Pfam" id="PF00067">
    <property type="entry name" value="p450"/>
    <property type="match status" value="1"/>
</dbReference>